<dbReference type="PANTHER" id="PTHR43806">
    <property type="entry name" value="PEPTIDASE S8"/>
    <property type="match status" value="1"/>
</dbReference>
<evidence type="ECO:0000256" key="3">
    <source>
        <dbReference type="ARBA" id="ARBA00022801"/>
    </source>
</evidence>
<evidence type="ECO:0000256" key="1">
    <source>
        <dbReference type="ARBA" id="ARBA00011073"/>
    </source>
</evidence>
<dbReference type="InterPro" id="IPR036852">
    <property type="entry name" value="Peptidase_S8/S53_dom_sf"/>
</dbReference>
<dbReference type="SUPFAM" id="SSF52743">
    <property type="entry name" value="Subtilisin-like"/>
    <property type="match status" value="1"/>
</dbReference>
<dbReference type="RefSeq" id="WP_045033040.1">
    <property type="nucleotide sequence ID" value="NZ_JRHC01000006.1"/>
</dbReference>
<dbReference type="InterPro" id="IPR023827">
    <property type="entry name" value="Peptidase_S8_Asp-AS"/>
</dbReference>
<dbReference type="Proteomes" id="UP000032544">
    <property type="component" value="Unassembled WGS sequence"/>
</dbReference>
<protein>
    <recommendedName>
        <fullName evidence="11">Peptidase S8</fullName>
    </recommendedName>
</protein>
<dbReference type="GO" id="GO:0005615">
    <property type="term" value="C:extracellular space"/>
    <property type="evidence" value="ECO:0007669"/>
    <property type="project" value="TreeGrafter"/>
</dbReference>
<dbReference type="AlphaFoldDB" id="A0A0D8J670"/>
<dbReference type="Pfam" id="PF00082">
    <property type="entry name" value="Peptidase_S8"/>
    <property type="match status" value="1"/>
</dbReference>
<dbReference type="Gene3D" id="3.40.50.200">
    <property type="entry name" value="Peptidase S8/S53 domain"/>
    <property type="match status" value="1"/>
</dbReference>
<dbReference type="InterPro" id="IPR015500">
    <property type="entry name" value="Peptidase_S8_subtilisin-rel"/>
</dbReference>
<accession>A0A0D8J670</accession>
<dbReference type="PROSITE" id="PS51257">
    <property type="entry name" value="PROKAR_LIPOPROTEIN"/>
    <property type="match status" value="1"/>
</dbReference>
<dbReference type="InterPro" id="IPR037045">
    <property type="entry name" value="S8pro/Inhibitor_I9_sf"/>
</dbReference>
<evidence type="ECO:0000256" key="4">
    <source>
        <dbReference type="ARBA" id="ARBA00022825"/>
    </source>
</evidence>
<dbReference type="PRINTS" id="PR00723">
    <property type="entry name" value="SUBTILISIN"/>
</dbReference>
<dbReference type="STRING" id="1544798.LH29_20865"/>
<dbReference type="InterPro" id="IPR000209">
    <property type="entry name" value="Peptidase_S8/S53_dom"/>
</dbReference>
<dbReference type="InterPro" id="IPR023828">
    <property type="entry name" value="Peptidase_S8_Ser-AS"/>
</dbReference>
<dbReference type="InterPro" id="IPR050131">
    <property type="entry name" value="Peptidase_S8_subtilisin-like"/>
</dbReference>
<dbReference type="PROSITE" id="PS00138">
    <property type="entry name" value="SUBTILASE_SER"/>
    <property type="match status" value="1"/>
</dbReference>
<evidence type="ECO:0000256" key="6">
    <source>
        <dbReference type="RuleBase" id="RU003355"/>
    </source>
</evidence>
<dbReference type="PROSITE" id="PS00136">
    <property type="entry name" value="SUBTILASE_ASP"/>
    <property type="match status" value="1"/>
</dbReference>
<name>A0A0D8J670_9BACT</name>
<dbReference type="GO" id="GO:0004252">
    <property type="term" value="F:serine-type endopeptidase activity"/>
    <property type="evidence" value="ECO:0007669"/>
    <property type="project" value="UniProtKB-UniRule"/>
</dbReference>
<dbReference type="Pfam" id="PF05922">
    <property type="entry name" value="Inhibitor_I9"/>
    <property type="match status" value="1"/>
</dbReference>
<evidence type="ECO:0000256" key="5">
    <source>
        <dbReference type="PROSITE-ProRule" id="PRU01240"/>
    </source>
</evidence>
<feature type="active site" description="Charge relay system" evidence="5">
    <location>
        <position position="356"/>
    </location>
</feature>
<dbReference type="PANTHER" id="PTHR43806:SF11">
    <property type="entry name" value="CEREVISIN-RELATED"/>
    <property type="match status" value="1"/>
</dbReference>
<feature type="active site" description="Charge relay system" evidence="5">
    <location>
        <position position="199"/>
    </location>
</feature>
<organism evidence="9 10">
    <name type="scientific">Draconibacterium sediminis</name>
    <dbReference type="NCBI Taxonomy" id="1544798"/>
    <lineage>
        <taxon>Bacteria</taxon>
        <taxon>Pseudomonadati</taxon>
        <taxon>Bacteroidota</taxon>
        <taxon>Bacteroidia</taxon>
        <taxon>Marinilabiliales</taxon>
        <taxon>Prolixibacteraceae</taxon>
        <taxon>Draconibacterium</taxon>
    </lineage>
</organism>
<comment type="similarity">
    <text evidence="1 5 6">Belongs to the peptidase S8 family.</text>
</comment>
<comment type="caution">
    <text evidence="9">The sequence shown here is derived from an EMBL/GenBank/DDBJ whole genome shotgun (WGS) entry which is preliminary data.</text>
</comment>
<proteinExistence type="inferred from homology"/>
<dbReference type="GO" id="GO:0006508">
    <property type="term" value="P:proteolysis"/>
    <property type="evidence" value="ECO:0007669"/>
    <property type="project" value="UniProtKB-KW"/>
</dbReference>
<evidence type="ECO:0008006" key="11">
    <source>
        <dbReference type="Google" id="ProtNLM"/>
    </source>
</evidence>
<evidence type="ECO:0000313" key="9">
    <source>
        <dbReference type="EMBL" id="KJF42249.1"/>
    </source>
</evidence>
<feature type="active site" description="Charge relay system" evidence="5">
    <location>
        <position position="166"/>
    </location>
</feature>
<feature type="domain" description="Inhibitor I9" evidence="8">
    <location>
        <begin position="46"/>
        <end position="128"/>
    </location>
</feature>
<feature type="domain" description="Peptidase S8/S53" evidence="7">
    <location>
        <begin position="164"/>
        <end position="366"/>
    </location>
</feature>
<reference evidence="9 10" key="1">
    <citation type="submission" date="2014-09" db="EMBL/GenBank/DDBJ databases">
        <title>Draft Genome Sequence of Draconibacterium sp. JN14CK-3.</title>
        <authorList>
            <person name="Dong C."/>
            <person name="Lai Q."/>
            <person name="Shao Z."/>
        </authorList>
    </citation>
    <scope>NUCLEOTIDE SEQUENCE [LARGE SCALE GENOMIC DNA]</scope>
    <source>
        <strain evidence="9 10">JN14CK-3</strain>
    </source>
</reference>
<dbReference type="PROSITE" id="PS00137">
    <property type="entry name" value="SUBTILASE_HIS"/>
    <property type="match status" value="1"/>
</dbReference>
<dbReference type="InterPro" id="IPR022398">
    <property type="entry name" value="Peptidase_S8_His-AS"/>
</dbReference>
<evidence type="ECO:0000256" key="2">
    <source>
        <dbReference type="ARBA" id="ARBA00022670"/>
    </source>
</evidence>
<dbReference type="Gene3D" id="3.30.70.80">
    <property type="entry name" value="Peptidase S8 propeptide/proteinase inhibitor I9"/>
    <property type="match status" value="1"/>
</dbReference>
<sequence>MKKYLVLIVMALAIVIVSCEKTDEISVTNPDQVEFITHSEVVIPGQYIVLLESSNLKSAYKSKAEADRAVATKALKISNAAHINLGEPKMVYSQAIEGLVVNISEKEAKALKSADGVAGVYADKMVTLAKPGTLPSDPPAETVPYGITRVGGGTTYTGSNKAWIIDTGIDMDHPDLNVDQTLGATFITRTTTPEDDNGHGSHCAGIVAAIDNEIGVVGVAAGATVVPVKVLDRKGSGAYSVIIAGVDYVAANADPGDAANMSLGGGVYEPIDLAVANLGAQGIYVALAAGNESDDAENHSPARTEGVNIYTISAMDSNDYWAYFSNYGEHVDYCAPGVSILSCYKSGGFATMSGTSMAAPHVCGLLLATDGHLSTDGYVSGDPDGDADPIAHM</sequence>
<dbReference type="EMBL" id="JRHC01000006">
    <property type="protein sequence ID" value="KJF42249.1"/>
    <property type="molecule type" value="Genomic_DNA"/>
</dbReference>
<dbReference type="PROSITE" id="PS51892">
    <property type="entry name" value="SUBTILASE"/>
    <property type="match status" value="1"/>
</dbReference>
<keyword evidence="3 5" id="KW-0378">Hydrolase</keyword>
<keyword evidence="4 5" id="KW-0720">Serine protease</keyword>
<evidence type="ECO:0000313" key="10">
    <source>
        <dbReference type="Proteomes" id="UP000032544"/>
    </source>
</evidence>
<gene>
    <name evidence="9" type="ORF">LH29_20865</name>
</gene>
<keyword evidence="2 5" id="KW-0645">Protease</keyword>
<dbReference type="InterPro" id="IPR010259">
    <property type="entry name" value="S8pro/Inhibitor_I9"/>
</dbReference>
<evidence type="ECO:0000259" key="8">
    <source>
        <dbReference type="Pfam" id="PF05922"/>
    </source>
</evidence>
<keyword evidence="10" id="KW-1185">Reference proteome</keyword>
<evidence type="ECO:0000259" key="7">
    <source>
        <dbReference type="Pfam" id="PF00082"/>
    </source>
</evidence>
<dbReference type="OrthoDB" id="1489355at2"/>